<dbReference type="AlphaFoldDB" id="A0A7G3GB88"/>
<dbReference type="Proteomes" id="UP000515917">
    <property type="component" value="Chromosome"/>
</dbReference>
<dbReference type="EMBL" id="CP025781">
    <property type="protein sequence ID" value="QBC43995.1"/>
    <property type="molecule type" value="Genomic_DNA"/>
</dbReference>
<gene>
    <name evidence="1" type="ORF">C1H71_10900</name>
</gene>
<evidence type="ECO:0000313" key="2">
    <source>
        <dbReference type="Proteomes" id="UP000515917"/>
    </source>
</evidence>
<dbReference type="KEGG" id="ifl:C1H71_10900"/>
<organism evidence="1 2">
    <name type="scientific">Iodobacter fluviatilis</name>
    <dbReference type="NCBI Taxonomy" id="537"/>
    <lineage>
        <taxon>Bacteria</taxon>
        <taxon>Pseudomonadati</taxon>
        <taxon>Pseudomonadota</taxon>
        <taxon>Betaproteobacteria</taxon>
        <taxon>Neisseriales</taxon>
        <taxon>Chitinibacteraceae</taxon>
        <taxon>Iodobacter</taxon>
    </lineage>
</organism>
<sequence length="101" mass="11518">MFDSSANIFINYEEMTQKPYCSLRAVSLATKSTILMPIISSKSANCRACQKEAGPNKMHNEVITRFYNSLDLSIAPRYILAELNAPIKNMRKQRIIKFTAR</sequence>
<name>A0A7G3GB88_9NEIS</name>
<reference evidence="1 2" key="1">
    <citation type="submission" date="2018-01" db="EMBL/GenBank/DDBJ databases">
        <title>Genome sequence of Iodobacter sp. strain PCH194 isolated from Indian Trans-Himalaya.</title>
        <authorList>
            <person name="Kumar V."/>
            <person name="Thakur V."/>
            <person name="Kumar S."/>
            <person name="Singh D."/>
        </authorList>
    </citation>
    <scope>NUCLEOTIDE SEQUENCE [LARGE SCALE GENOMIC DNA]</scope>
    <source>
        <strain evidence="1 2">PCH194</strain>
    </source>
</reference>
<proteinExistence type="predicted"/>
<evidence type="ECO:0000313" key="1">
    <source>
        <dbReference type="EMBL" id="QBC43995.1"/>
    </source>
</evidence>
<protein>
    <submittedName>
        <fullName evidence="1">Uncharacterized protein</fullName>
    </submittedName>
</protein>
<accession>A0A7G3GB88</accession>
<keyword evidence="2" id="KW-1185">Reference proteome</keyword>